<dbReference type="InterPro" id="IPR052343">
    <property type="entry name" value="Retrotransposon-Effector_Assoc"/>
</dbReference>
<organism evidence="1">
    <name type="scientific">Tanacetum cinerariifolium</name>
    <name type="common">Dalmatian daisy</name>
    <name type="synonym">Chrysanthemum cinerariifolium</name>
    <dbReference type="NCBI Taxonomy" id="118510"/>
    <lineage>
        <taxon>Eukaryota</taxon>
        <taxon>Viridiplantae</taxon>
        <taxon>Streptophyta</taxon>
        <taxon>Embryophyta</taxon>
        <taxon>Tracheophyta</taxon>
        <taxon>Spermatophyta</taxon>
        <taxon>Magnoliopsida</taxon>
        <taxon>eudicotyledons</taxon>
        <taxon>Gunneridae</taxon>
        <taxon>Pentapetalae</taxon>
        <taxon>asterids</taxon>
        <taxon>campanulids</taxon>
        <taxon>Asterales</taxon>
        <taxon>Asteraceae</taxon>
        <taxon>Asteroideae</taxon>
        <taxon>Anthemideae</taxon>
        <taxon>Anthemidinae</taxon>
        <taxon>Tanacetum</taxon>
    </lineage>
</organism>
<accession>A0A699HXA3</accession>
<keyword evidence="1" id="KW-0695">RNA-directed DNA polymerase</keyword>
<name>A0A699HXA3_TANCI</name>
<dbReference type="InterPro" id="IPR036691">
    <property type="entry name" value="Endo/exonu/phosph_ase_sf"/>
</dbReference>
<dbReference type="GO" id="GO:0003964">
    <property type="term" value="F:RNA-directed DNA polymerase activity"/>
    <property type="evidence" value="ECO:0007669"/>
    <property type="project" value="UniProtKB-KW"/>
</dbReference>
<dbReference type="SUPFAM" id="SSF56219">
    <property type="entry name" value="DNase I-like"/>
    <property type="match status" value="1"/>
</dbReference>
<dbReference type="AlphaFoldDB" id="A0A699HXA3"/>
<evidence type="ECO:0000313" key="1">
    <source>
        <dbReference type="EMBL" id="GEY91263.1"/>
    </source>
</evidence>
<keyword evidence="1" id="KW-0548">Nucleotidyltransferase</keyword>
<dbReference type="EMBL" id="BKCJ010221769">
    <property type="protein sequence ID" value="GEY91263.1"/>
    <property type="molecule type" value="Genomic_DNA"/>
</dbReference>
<proteinExistence type="predicted"/>
<reference evidence="1" key="1">
    <citation type="journal article" date="2019" name="Sci. Rep.">
        <title>Draft genome of Tanacetum cinerariifolium, the natural source of mosquito coil.</title>
        <authorList>
            <person name="Yamashiro T."/>
            <person name="Shiraishi A."/>
            <person name="Satake H."/>
            <person name="Nakayama K."/>
        </authorList>
    </citation>
    <scope>NUCLEOTIDE SEQUENCE</scope>
</reference>
<dbReference type="PANTHER" id="PTHR46890:SF48">
    <property type="entry name" value="RNA-DIRECTED DNA POLYMERASE"/>
    <property type="match status" value="1"/>
</dbReference>
<keyword evidence="1" id="KW-0808">Transferase</keyword>
<comment type="caution">
    <text evidence="1">The sequence shown here is derived from an EMBL/GenBank/DDBJ whole genome shotgun (WGS) entry which is preliminary data.</text>
</comment>
<gene>
    <name evidence="1" type="ORF">Tci_463237</name>
</gene>
<dbReference type="Gene3D" id="3.60.10.10">
    <property type="entry name" value="Endonuclease/exonuclease/phosphatase"/>
    <property type="match status" value="1"/>
</dbReference>
<sequence length="464" mass="54137">MHTQVISKADHKVLFYSFVYAHNRYTHRHNLWQDLGAHKAFLHGKPWCLFSDFNSSLNLEDHTFRTLLIDISMREFKECVEVIEVSDMNKYGLHFTWNQKPKGDYGVLKKLDRIMANLDFHDVFVRSNALFQPYRIFDHSGYSKTAVDGYDMFQVVKILKLLKNLLGNCFKIREIYMRGLRFELDEAQKTLDCDPSNVMLREEEASYLQAFNEALLDEERRLKRLIFSMGDDKSPGPNGYTASFFKGAWEIVGVDISNAVWELFVTSRRILDNILLTQELMPNYCLDRGKSGLFQGDLLSPYLFTLVMEILTLILKRKSVSGLVSRLPKCTTYFCNVLNYTKLDILKVIPFEEGTLPVKYLGVPLVSTRFVYRYYRLGMEKSFSVGVVWEDIRPQGYVRAWTYVVWSFSFKMEKKVWQKKAKIKKKLYYHALSLVCGDFHEPITDHIGGTDYRSNEASKKCTGF</sequence>
<protein>
    <submittedName>
        <fullName evidence="1">RNA-directed DNA polymerase, eukaryota, reverse transcriptase zinc-binding domain protein</fullName>
    </submittedName>
</protein>
<dbReference type="PANTHER" id="PTHR46890">
    <property type="entry name" value="NON-LTR RETROLELEMENT REVERSE TRANSCRIPTASE-LIKE PROTEIN-RELATED"/>
    <property type="match status" value="1"/>
</dbReference>